<evidence type="ECO:0000256" key="14">
    <source>
        <dbReference type="ARBA" id="ARBA00022884"/>
    </source>
</evidence>
<evidence type="ECO:0000256" key="19">
    <source>
        <dbReference type="ARBA" id="ARBA00075957"/>
    </source>
</evidence>
<dbReference type="Gene3D" id="3.40.1280.10">
    <property type="match status" value="1"/>
</dbReference>
<keyword evidence="25" id="KW-0812">Transmembrane</keyword>
<evidence type="ECO:0000256" key="13">
    <source>
        <dbReference type="ARBA" id="ARBA00022833"/>
    </source>
</evidence>
<dbReference type="OrthoDB" id="6475849at2759"/>
<keyword evidence="25" id="KW-0472">Membrane</keyword>
<keyword evidence="8" id="KW-0808">Transferase</keyword>
<dbReference type="GO" id="GO:0006508">
    <property type="term" value="P:proteolysis"/>
    <property type="evidence" value="ECO:0007669"/>
    <property type="project" value="UniProtKB-KW"/>
</dbReference>
<dbReference type="Pfam" id="PF01431">
    <property type="entry name" value="Peptidase_M13"/>
    <property type="match status" value="1"/>
</dbReference>
<evidence type="ECO:0000259" key="26">
    <source>
        <dbReference type="Pfam" id="PF01431"/>
    </source>
</evidence>
<evidence type="ECO:0000313" key="29">
    <source>
        <dbReference type="Proteomes" id="UP001046870"/>
    </source>
</evidence>
<dbReference type="GO" id="GO:0004222">
    <property type="term" value="F:metalloendopeptidase activity"/>
    <property type="evidence" value="ECO:0007669"/>
    <property type="project" value="InterPro"/>
</dbReference>
<keyword evidence="7" id="KW-0645">Protease</keyword>
<dbReference type="Gene3D" id="1.10.1380.10">
    <property type="entry name" value="Neutral endopeptidase , domain2"/>
    <property type="match status" value="1"/>
</dbReference>
<sequence>MIDDPATSQPQSGAVKRSRWDQYWRLLLGLACSSFLSVLLGLGLYLHHSPSNTLIPPATAKAPLPCLTPACLKAAAQLSAAVDPFAQPCDYFLASCGAGGQTVASRGRQRGKEITQGKREEEEGAGETKSKGKMPNLDGVTQTSQDDPPDISSSLSDRKTALLHIIKEILESEDRPGSLNSAEQKVRSFFRSCMNTRRIEQLGSEPVLKLIEKLGGWAVSGKWNHSDFNVTLSLLMKEYSTFPFFSVYVGRDRNDSDSTSHRKYIQIDQPEFQIPLEWDKKEKKTKVTPQTMRHFLSAHLQLLGRLGAPSSSTNLHTGLFLQLSSQLALAASPLSHRLQHQLLYQCMTVRELQAAAPAIDWLSCLQATFHPLPVNQSDVVFLHNLPYIIHMSRIVSKWQRNQETSGSGSLHTFMILSLLHKVIPALDSKFTEIQRNLSVALGDKQEVIPRWKKCVLEAEKGFDTVLLPMLRERVGERETEELMQHIYSSFKSRLASLRWRGEESHTAVMNKIRTLTPRLLSNREILSRTKADQQYSEVLVNEDDYFSNYLQCLSLQQRRRTKLFSSTTAPDILSFTPSLSGEEVHFPLGMFVTPFFHPSYPRAVNYGILGTLMAKEILHLLLPDIQSQSETPQTVGECVRAHYLRLTESSHKDDPPPLTPAQQQEIWVQYSALQIALQAYNQSLLMCRDDTSLSGLSYTPLFFTSFTQINCSPDPSNDILPFEPLFLVGKTFELLNCDQHKSMIIKNGRDPGKIRPDITHQCLLMLLDSPLNRAGLLQVYIHTEKNALIEINPQTRIPRTFARFCGLMVQLLHKLSVRAADGPQRLLRLIKNPVSDHLPPGCPRIGTSFSAQGGAVCPRTIVPAEGPATVVIGAFAHGAINVDYTEKTVSVSNYPLSAALTCAKICSAFEEVWGVL</sequence>
<keyword evidence="13" id="KW-0862">Zinc</keyword>
<dbReference type="AlphaFoldDB" id="A0A9D3Q054"/>
<evidence type="ECO:0000256" key="3">
    <source>
        <dbReference type="ARBA" id="ARBA00008115"/>
    </source>
</evidence>
<dbReference type="InterPro" id="IPR042089">
    <property type="entry name" value="Peptidase_M13_dom_2"/>
</dbReference>
<dbReference type="InterPro" id="IPR005304">
    <property type="entry name" value="Rbsml_bgen_MeTrfase_EMG1/NEP1"/>
</dbReference>
<keyword evidence="14" id="KW-0694">RNA-binding</keyword>
<dbReference type="FunFam" id="3.40.1280.10:FF:000003">
    <property type="entry name" value="Ribosomal RNA small subunit methyltransferase"/>
    <property type="match status" value="1"/>
</dbReference>
<evidence type="ECO:0000256" key="17">
    <source>
        <dbReference type="ARBA" id="ARBA00051029"/>
    </source>
</evidence>
<protein>
    <recommendedName>
        <fullName evidence="21">18S rRNA (pseudouridine(1248)-N1)-methyltransferase</fullName>
    </recommendedName>
    <alternativeName>
        <fullName evidence="23">18S rRNA Psi1248 methyltransferase</fullName>
    </alternativeName>
    <alternativeName>
        <fullName evidence="19">Nucleolar protein EMG1 homolog</fullName>
    </alternativeName>
    <alternativeName>
        <fullName evidence="22">Protein C2f</fullName>
    </alternativeName>
    <alternativeName>
        <fullName evidence="20">Ribosome biogenesis protein NEP1</fullName>
    </alternativeName>
</protein>
<evidence type="ECO:0000256" key="2">
    <source>
        <dbReference type="ARBA" id="ARBA00004604"/>
    </source>
</evidence>
<evidence type="ECO:0000256" key="21">
    <source>
        <dbReference type="ARBA" id="ARBA00078441"/>
    </source>
</evidence>
<evidence type="ECO:0000256" key="5">
    <source>
        <dbReference type="ARBA" id="ARBA00022552"/>
    </source>
</evidence>
<feature type="domain" description="Peptidase M13 N-terminal" evidence="27">
    <location>
        <begin position="154"/>
        <end position="518"/>
    </location>
</feature>
<evidence type="ECO:0000256" key="20">
    <source>
        <dbReference type="ARBA" id="ARBA00077532"/>
    </source>
</evidence>
<keyword evidence="16" id="KW-0539">Nucleus</keyword>
<evidence type="ECO:0000256" key="1">
    <source>
        <dbReference type="ARBA" id="ARBA00001947"/>
    </source>
</evidence>
<dbReference type="InterPro" id="IPR029028">
    <property type="entry name" value="Alpha/beta_knot_MTases"/>
</dbReference>
<dbReference type="CDD" id="cd18088">
    <property type="entry name" value="Nep1-like"/>
    <property type="match status" value="1"/>
</dbReference>
<comment type="subunit">
    <text evidence="18">Homodimer. Part of the small subunit (SSU) processome, composed of more than 70 proteins and the RNA chaperone small nucleolar RNA (snoRNA) U3.</text>
</comment>
<dbReference type="GO" id="GO:0070475">
    <property type="term" value="P:rRNA base methylation"/>
    <property type="evidence" value="ECO:0007669"/>
    <property type="project" value="InterPro"/>
</dbReference>
<feature type="compositionally biased region" description="Basic and acidic residues" evidence="24">
    <location>
        <begin position="110"/>
        <end position="130"/>
    </location>
</feature>
<dbReference type="InterPro" id="IPR000718">
    <property type="entry name" value="Peptidase_M13"/>
</dbReference>
<evidence type="ECO:0000256" key="24">
    <source>
        <dbReference type="SAM" id="MobiDB-lite"/>
    </source>
</evidence>
<keyword evidence="11" id="KW-0699">rRNA-binding</keyword>
<evidence type="ECO:0000256" key="23">
    <source>
        <dbReference type="ARBA" id="ARBA00079971"/>
    </source>
</evidence>
<evidence type="ECO:0000259" key="27">
    <source>
        <dbReference type="Pfam" id="PF05649"/>
    </source>
</evidence>
<dbReference type="GO" id="GO:0019843">
    <property type="term" value="F:rRNA binding"/>
    <property type="evidence" value="ECO:0007669"/>
    <property type="project" value="UniProtKB-KW"/>
</dbReference>
<proteinExistence type="inferred from homology"/>
<dbReference type="PANTHER" id="PTHR12636:SF5">
    <property type="entry name" value="RIBOSOMAL RNA SMALL SUBUNIT METHYLTRANSFERASE NEP1"/>
    <property type="match status" value="1"/>
</dbReference>
<dbReference type="InterPro" id="IPR029026">
    <property type="entry name" value="tRNA_m1G_MTases_N"/>
</dbReference>
<name>A0A9D3Q054_MEGAT</name>
<gene>
    <name evidence="28" type="ORF">MATL_G00127830</name>
</gene>
<feature type="compositionally biased region" description="Low complexity" evidence="24">
    <location>
        <begin position="144"/>
        <end position="154"/>
    </location>
</feature>
<dbReference type="InterPro" id="IPR008753">
    <property type="entry name" value="Peptidase_M13_N"/>
</dbReference>
<reference evidence="28" key="1">
    <citation type="submission" date="2021-01" db="EMBL/GenBank/DDBJ databases">
        <authorList>
            <person name="Zahm M."/>
            <person name="Roques C."/>
            <person name="Cabau C."/>
            <person name="Klopp C."/>
            <person name="Donnadieu C."/>
            <person name="Jouanno E."/>
            <person name="Lampietro C."/>
            <person name="Louis A."/>
            <person name="Herpin A."/>
            <person name="Echchiki A."/>
            <person name="Berthelot C."/>
            <person name="Parey E."/>
            <person name="Roest-Crollius H."/>
            <person name="Braasch I."/>
            <person name="Postlethwait J."/>
            <person name="Bobe J."/>
            <person name="Montfort J."/>
            <person name="Bouchez O."/>
            <person name="Begum T."/>
            <person name="Mejri S."/>
            <person name="Adams A."/>
            <person name="Chen W.-J."/>
            <person name="Guiguen Y."/>
        </authorList>
    </citation>
    <scope>NUCLEOTIDE SEQUENCE</scope>
    <source>
        <strain evidence="28">YG-15Mar2019-1</strain>
        <tissue evidence="28">Brain</tissue>
    </source>
</reference>
<evidence type="ECO:0000256" key="4">
    <source>
        <dbReference type="ARBA" id="ARBA00022517"/>
    </source>
</evidence>
<comment type="caution">
    <text evidence="28">The sequence shown here is derived from an EMBL/GenBank/DDBJ whole genome shotgun (WGS) entry which is preliminary data.</text>
</comment>
<comment type="subcellular location">
    <subcellularLocation>
        <location evidence="2">Nucleus</location>
        <location evidence="2">Nucleolus</location>
    </subcellularLocation>
</comment>
<comment type="catalytic activity">
    <reaction evidence="17">
        <text>pseudouridine(1248) in human 18S rRNA + S-adenosyl-L-methionine = N(1)-methylpseudouridine(1248) in human 18S rRNA + S-adenosyl-L-homocysteine + H(+)</text>
        <dbReference type="Rhea" id="RHEA:46712"/>
        <dbReference type="Rhea" id="RHEA-COMP:11638"/>
        <dbReference type="Rhea" id="RHEA-COMP:11639"/>
        <dbReference type="ChEBI" id="CHEBI:15378"/>
        <dbReference type="ChEBI" id="CHEBI:57856"/>
        <dbReference type="ChEBI" id="CHEBI:59789"/>
        <dbReference type="ChEBI" id="CHEBI:65314"/>
        <dbReference type="ChEBI" id="CHEBI:74890"/>
    </reaction>
</comment>
<dbReference type="SUPFAM" id="SSF75217">
    <property type="entry name" value="alpha/beta knot"/>
    <property type="match status" value="1"/>
</dbReference>
<feature type="domain" description="Peptidase M13 C-terminal" evidence="26">
    <location>
        <begin position="583"/>
        <end position="714"/>
    </location>
</feature>
<evidence type="ECO:0000256" key="15">
    <source>
        <dbReference type="ARBA" id="ARBA00023049"/>
    </source>
</evidence>
<dbReference type="PANTHER" id="PTHR12636">
    <property type="entry name" value="NEP1/MRA1"/>
    <property type="match status" value="1"/>
</dbReference>
<comment type="cofactor">
    <cofactor evidence="1">
        <name>Zn(2+)</name>
        <dbReference type="ChEBI" id="CHEBI:29105"/>
    </cofactor>
</comment>
<organism evidence="28 29">
    <name type="scientific">Megalops atlanticus</name>
    <name type="common">Tarpon</name>
    <name type="synonym">Clupea gigantea</name>
    <dbReference type="NCBI Taxonomy" id="7932"/>
    <lineage>
        <taxon>Eukaryota</taxon>
        <taxon>Metazoa</taxon>
        <taxon>Chordata</taxon>
        <taxon>Craniata</taxon>
        <taxon>Vertebrata</taxon>
        <taxon>Euteleostomi</taxon>
        <taxon>Actinopterygii</taxon>
        <taxon>Neopterygii</taxon>
        <taxon>Teleostei</taxon>
        <taxon>Elopiformes</taxon>
        <taxon>Megalopidae</taxon>
        <taxon>Megalops</taxon>
    </lineage>
</organism>
<dbReference type="GO" id="GO:0070037">
    <property type="term" value="F:rRNA (pseudouridine) methyltransferase activity"/>
    <property type="evidence" value="ECO:0007669"/>
    <property type="project" value="InterPro"/>
</dbReference>
<comment type="similarity">
    <text evidence="3">Belongs to the class IV-like SAM-binding methyltransferase superfamily. RNA methyltransferase NEP1 family.</text>
</comment>
<dbReference type="InterPro" id="IPR018497">
    <property type="entry name" value="Peptidase_M13_C"/>
</dbReference>
<keyword evidence="4" id="KW-0690">Ribosome biogenesis</keyword>
<dbReference type="Pfam" id="PF03587">
    <property type="entry name" value="EMG1"/>
    <property type="match status" value="1"/>
</dbReference>
<dbReference type="EMBL" id="JAFDVH010000010">
    <property type="protein sequence ID" value="KAG7469336.1"/>
    <property type="molecule type" value="Genomic_DNA"/>
</dbReference>
<keyword evidence="9" id="KW-0949">S-adenosyl-L-methionine</keyword>
<evidence type="ECO:0000256" key="12">
    <source>
        <dbReference type="ARBA" id="ARBA00022801"/>
    </source>
</evidence>
<keyword evidence="25" id="KW-1133">Transmembrane helix</keyword>
<evidence type="ECO:0000256" key="8">
    <source>
        <dbReference type="ARBA" id="ARBA00022679"/>
    </source>
</evidence>
<keyword evidence="6" id="KW-0489">Methyltransferase</keyword>
<evidence type="ECO:0000256" key="16">
    <source>
        <dbReference type="ARBA" id="ARBA00023242"/>
    </source>
</evidence>
<dbReference type="GO" id="GO:0032040">
    <property type="term" value="C:small-subunit processome"/>
    <property type="evidence" value="ECO:0007669"/>
    <property type="project" value="TreeGrafter"/>
</dbReference>
<dbReference type="Proteomes" id="UP001046870">
    <property type="component" value="Chromosome 10"/>
</dbReference>
<dbReference type="PROSITE" id="PS51885">
    <property type="entry name" value="NEPRILYSIN"/>
    <property type="match status" value="1"/>
</dbReference>
<keyword evidence="12" id="KW-0378">Hydrolase</keyword>
<dbReference type="Pfam" id="PF05649">
    <property type="entry name" value="Peptidase_M13_N"/>
    <property type="match status" value="1"/>
</dbReference>
<feature type="transmembrane region" description="Helical" evidence="25">
    <location>
        <begin position="26"/>
        <end position="46"/>
    </location>
</feature>
<evidence type="ECO:0000256" key="22">
    <source>
        <dbReference type="ARBA" id="ARBA00079565"/>
    </source>
</evidence>
<evidence type="ECO:0000313" key="28">
    <source>
        <dbReference type="EMBL" id="KAG7469336.1"/>
    </source>
</evidence>
<keyword evidence="29" id="KW-1185">Reference proteome</keyword>
<evidence type="ECO:0000256" key="25">
    <source>
        <dbReference type="SAM" id="Phobius"/>
    </source>
</evidence>
<evidence type="ECO:0000256" key="9">
    <source>
        <dbReference type="ARBA" id="ARBA00022691"/>
    </source>
</evidence>
<evidence type="ECO:0000256" key="10">
    <source>
        <dbReference type="ARBA" id="ARBA00022723"/>
    </source>
</evidence>
<evidence type="ECO:0000256" key="7">
    <source>
        <dbReference type="ARBA" id="ARBA00022670"/>
    </source>
</evidence>
<feature type="region of interest" description="Disordered" evidence="24">
    <location>
        <begin position="102"/>
        <end position="154"/>
    </location>
</feature>
<keyword evidence="10" id="KW-0479">Metal-binding</keyword>
<dbReference type="Gene3D" id="3.40.390.10">
    <property type="entry name" value="Collagenase (Catalytic Domain)"/>
    <property type="match status" value="1"/>
</dbReference>
<evidence type="ECO:0000256" key="6">
    <source>
        <dbReference type="ARBA" id="ARBA00022603"/>
    </source>
</evidence>
<dbReference type="SUPFAM" id="SSF55486">
    <property type="entry name" value="Metalloproteases ('zincins'), catalytic domain"/>
    <property type="match status" value="1"/>
</dbReference>
<dbReference type="InterPro" id="IPR024079">
    <property type="entry name" value="MetalloPept_cat_dom_sf"/>
</dbReference>
<dbReference type="GO" id="GO:0046872">
    <property type="term" value="F:metal ion binding"/>
    <property type="evidence" value="ECO:0007669"/>
    <property type="project" value="UniProtKB-KW"/>
</dbReference>
<evidence type="ECO:0000256" key="18">
    <source>
        <dbReference type="ARBA" id="ARBA00063756"/>
    </source>
</evidence>
<evidence type="ECO:0000256" key="11">
    <source>
        <dbReference type="ARBA" id="ARBA00022730"/>
    </source>
</evidence>
<accession>A0A9D3Q054</accession>
<keyword evidence="5" id="KW-0698">rRNA processing</keyword>
<keyword evidence="15" id="KW-0482">Metalloprotease</keyword>